<evidence type="ECO:0000313" key="3">
    <source>
        <dbReference type="EMBL" id="GMN44949.1"/>
    </source>
</evidence>
<dbReference type="GO" id="GO:0006457">
    <property type="term" value="P:protein folding"/>
    <property type="evidence" value="ECO:0007669"/>
    <property type="project" value="InterPro"/>
</dbReference>
<accession>A0AA88DIE2</accession>
<proteinExistence type="predicted"/>
<sequence>MPNLITVFPLLLLLVVSRNGGPFSFVEGGKGRIHITDDLDDIVDDEEDESWRQWGKKSTPSSSDDDLKPSDLSNMAMSEIQAELINRQSGPAFGFVKLRLGVNRSQDMVSEIAMKWTKVLKTGGVEAKFMIVDLSTIMFTMERGQDVSELKEFVLDQEEAYEIKLGDQAFRRPGDPPLEEVVEKLREEEKKKMMDGGSKEEL</sequence>
<dbReference type="InterPro" id="IPR019330">
    <property type="entry name" value="MESD"/>
</dbReference>
<dbReference type="Gene3D" id="3.30.70.260">
    <property type="match status" value="1"/>
</dbReference>
<evidence type="ECO:0000256" key="2">
    <source>
        <dbReference type="SAM" id="SignalP"/>
    </source>
</evidence>
<organism evidence="3 4">
    <name type="scientific">Ficus carica</name>
    <name type="common">Common fig</name>
    <dbReference type="NCBI Taxonomy" id="3494"/>
    <lineage>
        <taxon>Eukaryota</taxon>
        <taxon>Viridiplantae</taxon>
        <taxon>Streptophyta</taxon>
        <taxon>Embryophyta</taxon>
        <taxon>Tracheophyta</taxon>
        <taxon>Spermatophyta</taxon>
        <taxon>Magnoliopsida</taxon>
        <taxon>eudicotyledons</taxon>
        <taxon>Gunneridae</taxon>
        <taxon>Pentapetalae</taxon>
        <taxon>rosids</taxon>
        <taxon>fabids</taxon>
        <taxon>Rosales</taxon>
        <taxon>Moraceae</taxon>
        <taxon>Ficeae</taxon>
        <taxon>Ficus</taxon>
    </lineage>
</organism>
<reference evidence="3" key="1">
    <citation type="submission" date="2023-07" db="EMBL/GenBank/DDBJ databases">
        <title>draft genome sequence of fig (Ficus carica).</title>
        <authorList>
            <person name="Takahashi T."/>
            <person name="Nishimura K."/>
        </authorList>
    </citation>
    <scope>NUCLEOTIDE SEQUENCE</scope>
</reference>
<dbReference type="AlphaFoldDB" id="A0AA88DIE2"/>
<evidence type="ECO:0000256" key="1">
    <source>
        <dbReference type="SAM" id="MobiDB-lite"/>
    </source>
</evidence>
<protein>
    <recommendedName>
        <fullName evidence="5">Mesoderm development candidate 2</fullName>
    </recommendedName>
</protein>
<dbReference type="Proteomes" id="UP001187192">
    <property type="component" value="Unassembled WGS sequence"/>
</dbReference>
<feature type="signal peptide" evidence="2">
    <location>
        <begin position="1"/>
        <end position="20"/>
    </location>
</feature>
<feature type="chain" id="PRO_5041635885" description="Mesoderm development candidate 2" evidence="2">
    <location>
        <begin position="21"/>
        <end position="202"/>
    </location>
</feature>
<dbReference type="PANTHER" id="PTHR36357">
    <property type="entry name" value="OS03G0148300 PROTEIN"/>
    <property type="match status" value="1"/>
</dbReference>
<dbReference type="PANTHER" id="PTHR36357:SF1">
    <property type="entry name" value="OS03G0148300 PROTEIN"/>
    <property type="match status" value="1"/>
</dbReference>
<dbReference type="Pfam" id="PF10185">
    <property type="entry name" value="Mesd"/>
    <property type="match status" value="1"/>
</dbReference>
<evidence type="ECO:0000313" key="4">
    <source>
        <dbReference type="Proteomes" id="UP001187192"/>
    </source>
</evidence>
<comment type="caution">
    <text evidence="3">The sequence shown here is derived from an EMBL/GenBank/DDBJ whole genome shotgun (WGS) entry which is preliminary data.</text>
</comment>
<dbReference type="EMBL" id="BTGU01000019">
    <property type="protein sequence ID" value="GMN44949.1"/>
    <property type="molecule type" value="Genomic_DNA"/>
</dbReference>
<evidence type="ECO:0008006" key="5">
    <source>
        <dbReference type="Google" id="ProtNLM"/>
    </source>
</evidence>
<feature type="region of interest" description="Disordered" evidence="1">
    <location>
        <begin position="50"/>
        <end position="71"/>
    </location>
</feature>
<keyword evidence="2" id="KW-0732">Signal</keyword>
<name>A0AA88DIE2_FICCA</name>
<gene>
    <name evidence="3" type="ORF">TIFTF001_014143</name>
</gene>
<keyword evidence="4" id="KW-1185">Reference proteome</keyword>